<evidence type="ECO:0000256" key="9">
    <source>
        <dbReference type="SAM" id="MobiDB-lite"/>
    </source>
</evidence>
<evidence type="ECO:0000313" key="13">
    <source>
        <dbReference type="EMBL" id="AAA65541.1"/>
    </source>
</evidence>
<feature type="transmembrane region" description="Helical" evidence="10">
    <location>
        <begin position="1295"/>
        <end position="1317"/>
    </location>
</feature>
<dbReference type="PROSITE" id="PS50893">
    <property type="entry name" value="ABC_TRANSPORTER_2"/>
    <property type="match status" value="2"/>
</dbReference>
<keyword evidence="3 10" id="KW-0812">Transmembrane</keyword>
<dbReference type="PANTHER" id="PTHR24223">
    <property type="entry name" value="ATP-BINDING CASSETTE SUB-FAMILY C"/>
    <property type="match status" value="1"/>
</dbReference>
<keyword evidence="6" id="KW-0067">ATP-binding</keyword>
<dbReference type="InterPro" id="IPR003439">
    <property type="entry name" value="ABC_transporter-like_ATP-bd"/>
</dbReference>
<keyword evidence="8 10" id="KW-0472">Membrane</keyword>
<dbReference type="InterPro" id="IPR011527">
    <property type="entry name" value="ABC1_TM_dom"/>
</dbReference>
<dbReference type="VEuPathDB" id="TriTrypDB:LtaPh_3112621"/>
<dbReference type="PROSITE" id="PS00211">
    <property type="entry name" value="ABC_TRANSPORTER_1"/>
    <property type="match status" value="2"/>
</dbReference>
<dbReference type="SUPFAM" id="SSF52540">
    <property type="entry name" value="P-loop containing nucleoside triphosphate hydrolases"/>
    <property type="match status" value="2"/>
</dbReference>
<dbReference type="CDD" id="cd18580">
    <property type="entry name" value="ABC_6TM_ABCC_D2"/>
    <property type="match status" value="1"/>
</dbReference>
<dbReference type="PANTHER" id="PTHR24223:SF273">
    <property type="entry name" value="MULTIDRUG RESISTANCE PROTEIN E"/>
    <property type="match status" value="1"/>
</dbReference>
<feature type="domain" description="ABC transmembrane type-1" evidence="12">
    <location>
        <begin position="285"/>
        <end position="603"/>
    </location>
</feature>
<dbReference type="Pfam" id="PF00005">
    <property type="entry name" value="ABC_tran"/>
    <property type="match status" value="2"/>
</dbReference>
<evidence type="ECO:0000256" key="6">
    <source>
        <dbReference type="ARBA" id="ARBA00022840"/>
    </source>
</evidence>
<dbReference type="SMART" id="SM00382">
    <property type="entry name" value="AAA"/>
    <property type="match status" value="2"/>
</dbReference>
<feature type="transmembrane region" description="Helical" evidence="10">
    <location>
        <begin position="542"/>
        <end position="565"/>
    </location>
</feature>
<dbReference type="InterPro" id="IPR017871">
    <property type="entry name" value="ABC_transporter-like_CS"/>
</dbReference>
<sequence>MADSSSISPSWLPAGAPEAVAFPPSSAEHDLEELKDRDREQQISSSLWKQRVIDLWGAEPLYEEQPEDSSGWITGTLLYQWIGHYIREAAREQLTESDLPKPTRKYRAYNAGVVLSAELQRQRARRHAWDGYVGARVGVAWDDASDGVLRWVGAVQQYGTPGQLYAGVEWSVAPSRRRGGCVRRCIGWLLCRGGSASVPDQGPGAYHRGEVDGEHLFDAVEDDTVLTCERVEDVVFRLGCQGDASEVTSTRVLLKEMPASAQQCPRTIQVWWAVWTLFRQSIHHIVLLGIIRNACQLMTPLLLKFFVMYLGSVNEHKDGGEGGLTVATASPASAVELSCGVVRCASNASAPDISWQRGVGLAALMFVTMSSKHLLETSSTTLRRRSSLQVRNALSAALFEKVFTMSSKALHHPAFNVGRLTNLMSTDVDVMGRFIMMFWSMVSTPFMLVLVFYQLYVLLGGSAFVGVAVALVLMPLQTYIVRNMSTSYRNKAQATDHRVKATTEFFSGIRVAKFMSWEPFFISRIEKLRSVELSHLKKLQQAIMMVFFQFNATPGFVIASVFFTFSVTGHTLTPTVVFPAIALFNLLMGLVSMLPFTLQLMTKLFVSLRRLNMFFDAEDELVSVVQDIATAETHKMLKAISPVGCTDGAQHQSLSSAPMDEVAAEFVHADISTYVPQELQKAEGAPEPNGTVCVAADRSPLPNADASLSAHPPSPSTAPSASADPAMEPLTTERNTESHGDAAASPEPLSSPAHTLNSEVVFNEDSTYILNTKTLLTDVNLRVPRGRLTVVLGPTGSGKSTLLDALIGALAVTRGRVACSRRLAYVPQQPWLMNATLRENVVFFGAPDAAAFERALRSSQLASDLELLANGADTEIGENGVNVSGGQKARVSLARAVYADRDVYVLDDPLSALDAHVGERVMRECICGALAGKTRVLATHQAHVAQDADCVIVLAANGRVSFQGSREAYYRDHLAQQMNQRGTAATENTTGAAEGGPTQASVAVAKKWSDFIEEEPPARDSTSTAVLEAQGLTSESNGKLMTEEEHFKGGVGWEIYARYMKACGGLGVCVSVVVLYLVTEVVMMSTSIWLALWSTKWLPLSATQYSFIYVGLSFASALATPLRYWLSMTVMRRASREVHRELLRSVACATLQFFDTTPLGRIVNRFTNDMSNIDSDLQGSYSYLLSTISAFFSTVAMMVVTQVFVLVIIIPCMVAYYYLLKFYARANREIKRLVNRANSPMISALQEAIGGRWTAQAYGAAPAMLQKAIRCADVVFTCSYLQLGAELWLPVRIQLLSTSITVAVALGAVAAIHLSLLPSHIGLLSLSLTLALEISSLLDGIVTVLASVEADMNSIERVFYMTDHIDHEDLQEAVAAEVQRITEDAQGTAQPCTEAFEESGERAVLDDSTSPLLIRQSDNTQFGSLVLEHVDMRYRPGLPLVLRDVCFAVAPGQKVGVVGRTGSGKSTLLLAFLRLVEVCGGRMLVCGRDARDYGVRQLRQLFSMIPQDPLLFDGTVRSNVDPFGSCGDAAVWRALRQVGMEERVRGEAGGLDGRVQEGGANYSVGQRQLLCLARALLTRSAFLLMDEATANVDPALDRQIQRTVQHTFRDYTVITIAHRLHTVAACDAIVVMDQGRVLEFGSPRELVERQGSAFGALVRSLGSEGEQLFREAMLTRLQSSSVKRRRCWPCECFGMRFFFFRCIVLQHRICADVWNYSEYGFVGW</sequence>
<feature type="domain" description="ABC transmembrane type-1" evidence="12">
    <location>
        <begin position="1072"/>
        <end position="1350"/>
    </location>
</feature>
<dbReference type="VEuPathDB" id="TriTrypDB:LtaPh_3233100"/>
<dbReference type="GO" id="GO:0005524">
    <property type="term" value="F:ATP binding"/>
    <property type="evidence" value="ECO:0007669"/>
    <property type="project" value="UniProtKB-KW"/>
</dbReference>
<dbReference type="InterPro" id="IPR027417">
    <property type="entry name" value="P-loop_NTPase"/>
</dbReference>
<dbReference type="InterPro" id="IPR044726">
    <property type="entry name" value="ABCC_6TM_D2"/>
</dbReference>
<dbReference type="FunFam" id="3.40.50.300:FF:000630">
    <property type="entry name" value="ATP-binding cassette (ABC) transporter, putative"/>
    <property type="match status" value="1"/>
</dbReference>
<feature type="region of interest" description="Disordered" evidence="9">
    <location>
        <begin position="679"/>
        <end position="753"/>
    </location>
</feature>
<evidence type="ECO:0000256" key="3">
    <source>
        <dbReference type="ARBA" id="ARBA00022692"/>
    </source>
</evidence>
<dbReference type="GO" id="GO:0016020">
    <property type="term" value="C:membrane"/>
    <property type="evidence" value="ECO:0007669"/>
    <property type="project" value="UniProtKB-SubCell"/>
</dbReference>
<dbReference type="PIR" id="T18343">
    <property type="entry name" value="T18343"/>
</dbReference>
<dbReference type="CDD" id="cd18579">
    <property type="entry name" value="ABC_6TM_ABCC_D1"/>
    <property type="match status" value="1"/>
</dbReference>
<dbReference type="FunFam" id="3.40.50.300:FF:002055">
    <property type="entry name" value="ATP-binding cassette protein subfamily C, member 1"/>
    <property type="match status" value="1"/>
</dbReference>
<keyword evidence="2" id="KW-0813">Transport</keyword>
<comment type="subcellular location">
    <subcellularLocation>
        <location evidence="1">Membrane</location>
        <topology evidence="1">Multi-pass membrane protein</topology>
    </subcellularLocation>
</comment>
<dbReference type="InterPro" id="IPR050173">
    <property type="entry name" value="ABC_transporter_C-like"/>
</dbReference>
<dbReference type="SUPFAM" id="SSF90123">
    <property type="entry name" value="ABC transporter transmembrane region"/>
    <property type="match status" value="2"/>
</dbReference>
<keyword evidence="4" id="KW-0677">Repeat</keyword>
<evidence type="ECO:0000256" key="10">
    <source>
        <dbReference type="SAM" id="Phobius"/>
    </source>
</evidence>
<evidence type="ECO:0000256" key="8">
    <source>
        <dbReference type="ARBA" id="ARBA00023136"/>
    </source>
</evidence>
<dbReference type="EMBL" id="L29485">
    <property type="protein sequence ID" value="AAA65541.1"/>
    <property type="molecule type" value="Genomic_DNA"/>
</dbReference>
<feature type="domain" description="ABC transporter" evidence="11">
    <location>
        <begin position="761"/>
        <end position="982"/>
    </location>
</feature>
<evidence type="ECO:0000256" key="5">
    <source>
        <dbReference type="ARBA" id="ARBA00022741"/>
    </source>
</evidence>
<accession>Q25425</accession>
<evidence type="ECO:0000256" key="2">
    <source>
        <dbReference type="ARBA" id="ARBA00022448"/>
    </source>
</evidence>
<evidence type="ECO:0000259" key="12">
    <source>
        <dbReference type="PROSITE" id="PS50929"/>
    </source>
</evidence>
<feature type="transmembrane region" description="Helical" evidence="10">
    <location>
        <begin position="462"/>
        <end position="481"/>
    </location>
</feature>
<dbReference type="InterPro" id="IPR044746">
    <property type="entry name" value="ABCC_6TM_D1"/>
</dbReference>
<feature type="transmembrane region" description="Helical" evidence="10">
    <location>
        <begin position="1180"/>
        <end position="1198"/>
    </location>
</feature>
<evidence type="ECO:0000256" key="7">
    <source>
        <dbReference type="ARBA" id="ARBA00022989"/>
    </source>
</evidence>
<dbReference type="CDD" id="cd03244">
    <property type="entry name" value="ABCC_MRP_domain2"/>
    <property type="match status" value="1"/>
</dbReference>
<feature type="transmembrane region" description="Helical" evidence="10">
    <location>
        <begin position="1066"/>
        <end position="1093"/>
    </location>
</feature>
<dbReference type="Gene3D" id="3.40.50.300">
    <property type="entry name" value="P-loop containing nucleotide triphosphate hydrolases"/>
    <property type="match status" value="2"/>
</dbReference>
<dbReference type="VEuPathDB" id="TriTrypDB:LtaPh_3112561"/>
<proteinExistence type="predicted"/>
<dbReference type="InterPro" id="IPR003593">
    <property type="entry name" value="AAA+_ATPase"/>
</dbReference>
<organism evidence="13">
    <name type="scientific">Leishmania tarentolae</name>
    <name type="common">Sauroleishmania tarentolae</name>
    <dbReference type="NCBI Taxonomy" id="5689"/>
    <lineage>
        <taxon>Eukaryota</taxon>
        <taxon>Discoba</taxon>
        <taxon>Euglenozoa</taxon>
        <taxon>Kinetoplastea</taxon>
        <taxon>Metakinetoplastina</taxon>
        <taxon>Trypanosomatida</taxon>
        <taxon>Trypanosomatidae</taxon>
        <taxon>Leishmaniinae</taxon>
        <taxon>Leishmania</taxon>
        <taxon>lizard Leishmania</taxon>
    </lineage>
</organism>
<dbReference type="Gene3D" id="1.20.1560.10">
    <property type="entry name" value="ABC transporter type 1, transmembrane domain"/>
    <property type="match status" value="2"/>
</dbReference>
<keyword evidence="7 10" id="KW-1133">Transmembrane helix</keyword>
<keyword evidence="5" id="KW-0547">Nucleotide-binding</keyword>
<dbReference type="GO" id="GO:0016887">
    <property type="term" value="F:ATP hydrolysis activity"/>
    <property type="evidence" value="ECO:0007669"/>
    <property type="project" value="InterPro"/>
</dbReference>
<dbReference type="GO" id="GO:0140359">
    <property type="term" value="F:ABC-type transporter activity"/>
    <property type="evidence" value="ECO:0007669"/>
    <property type="project" value="InterPro"/>
</dbReference>
<feature type="transmembrane region" description="Helical" evidence="10">
    <location>
        <begin position="577"/>
        <end position="601"/>
    </location>
</feature>
<evidence type="ECO:0000256" key="4">
    <source>
        <dbReference type="ARBA" id="ARBA00022737"/>
    </source>
</evidence>
<feature type="domain" description="ABC transporter" evidence="11">
    <location>
        <begin position="1427"/>
        <end position="1659"/>
    </location>
</feature>
<dbReference type="PROSITE" id="PS50929">
    <property type="entry name" value="ABC_TM1F"/>
    <property type="match status" value="2"/>
</dbReference>
<evidence type="ECO:0000259" key="11">
    <source>
        <dbReference type="PROSITE" id="PS50893"/>
    </source>
</evidence>
<feature type="compositionally biased region" description="Low complexity" evidence="9">
    <location>
        <begin position="704"/>
        <end position="726"/>
    </location>
</feature>
<protein>
    <submittedName>
        <fullName evidence="13">p-glycoprotein</fullName>
    </submittedName>
</protein>
<feature type="compositionally biased region" description="Low complexity" evidence="9">
    <location>
        <begin position="742"/>
        <end position="753"/>
    </location>
</feature>
<dbReference type="Pfam" id="PF00664">
    <property type="entry name" value="ABC_membrane"/>
    <property type="match status" value="2"/>
</dbReference>
<dbReference type="CDD" id="cd03250">
    <property type="entry name" value="ABCC_MRP_domain1"/>
    <property type="match status" value="1"/>
</dbReference>
<evidence type="ECO:0000256" key="1">
    <source>
        <dbReference type="ARBA" id="ARBA00004141"/>
    </source>
</evidence>
<dbReference type="FunFam" id="1.20.1560.10:FF:000013">
    <property type="entry name" value="ABC transporter C family member 2"/>
    <property type="match status" value="1"/>
</dbReference>
<name>Q25425_LEITA</name>
<feature type="transmembrane region" description="Helical" evidence="10">
    <location>
        <begin position="1105"/>
        <end position="1126"/>
    </location>
</feature>
<dbReference type="InterPro" id="IPR036640">
    <property type="entry name" value="ABC1_TM_sf"/>
</dbReference>
<reference evidence="13" key="1">
    <citation type="journal article" date="1994" name="Mol. Biochem. Parasitol.">
        <title>The P-glycoprotein-related gene family in Leishmania.</title>
        <authorList>
            <person name="Legare D."/>
            <person name="Hettema E."/>
            <person name="Ouellette M."/>
        </authorList>
    </citation>
    <scope>NUCLEOTIDE SEQUENCE</scope>
    <source>
        <strain evidence="13">TarII</strain>
    </source>
</reference>
<feature type="transmembrane region" description="Helical" evidence="10">
    <location>
        <begin position="1204"/>
        <end position="1224"/>
    </location>
</feature>